<dbReference type="Proteomes" id="UP000651482">
    <property type="component" value="Unassembled WGS sequence"/>
</dbReference>
<accession>A0A926HS96</accession>
<keyword evidence="3" id="KW-0804">Transcription</keyword>
<keyword evidence="1" id="KW-0805">Transcription regulation</keyword>
<gene>
    <name evidence="6" type="ORF">IAG03_11470</name>
</gene>
<evidence type="ECO:0000256" key="4">
    <source>
        <dbReference type="PROSITE-ProRule" id="PRU00335"/>
    </source>
</evidence>
<evidence type="ECO:0000256" key="1">
    <source>
        <dbReference type="ARBA" id="ARBA00023015"/>
    </source>
</evidence>
<evidence type="ECO:0000313" key="7">
    <source>
        <dbReference type="Proteomes" id="UP000651482"/>
    </source>
</evidence>
<evidence type="ECO:0000256" key="2">
    <source>
        <dbReference type="ARBA" id="ARBA00023125"/>
    </source>
</evidence>
<sequence length="194" mass="22022">MPPKFRFTREEMICAAVDIVRESGADALTARALAAKLGCSAKPIFGLFQNMEEVRAAVIEEANRLYQDRLKKAVVEKEYPPYKATGMAYIRFAKEETELFKLLYMRDRSREAPPPTEAEELDGLLSLVQKATGLSREDAFRFHLETWIYVHGIATMIATGYLDWDPAFVSDAVTDCYLGLKYRFCGEEKRNGSD</sequence>
<dbReference type="EMBL" id="JACRSN010000019">
    <property type="protein sequence ID" value="MBC8534589.1"/>
    <property type="molecule type" value="Genomic_DNA"/>
</dbReference>
<dbReference type="Gene3D" id="1.10.357.10">
    <property type="entry name" value="Tetracycline Repressor, domain 2"/>
    <property type="match status" value="1"/>
</dbReference>
<keyword evidence="7" id="KW-1185">Reference proteome</keyword>
<name>A0A926HS96_9FIRM</name>
<dbReference type="AlphaFoldDB" id="A0A926HS96"/>
<dbReference type="PROSITE" id="PS50977">
    <property type="entry name" value="HTH_TETR_2"/>
    <property type="match status" value="1"/>
</dbReference>
<dbReference type="InterPro" id="IPR036271">
    <property type="entry name" value="Tet_transcr_reg_TetR-rel_C_sf"/>
</dbReference>
<dbReference type="SUPFAM" id="SSF46689">
    <property type="entry name" value="Homeodomain-like"/>
    <property type="match status" value="1"/>
</dbReference>
<protein>
    <submittedName>
        <fullName evidence="6">TetR/AcrR family transcriptional regulator</fullName>
    </submittedName>
</protein>
<feature type="DNA-binding region" description="H-T-H motif" evidence="4">
    <location>
        <begin position="29"/>
        <end position="48"/>
    </location>
</feature>
<feature type="domain" description="HTH tetR-type" evidence="5">
    <location>
        <begin position="6"/>
        <end position="66"/>
    </location>
</feature>
<organism evidence="6 7">
    <name type="scientific">Yeguia hominis</name>
    <dbReference type="NCBI Taxonomy" id="2763662"/>
    <lineage>
        <taxon>Bacteria</taxon>
        <taxon>Bacillati</taxon>
        <taxon>Bacillota</taxon>
        <taxon>Clostridia</taxon>
        <taxon>Eubacteriales</taxon>
        <taxon>Yeguiaceae</taxon>
        <taxon>Yeguia</taxon>
    </lineage>
</organism>
<dbReference type="InterPro" id="IPR025996">
    <property type="entry name" value="MT1864/Rv1816-like_C"/>
</dbReference>
<comment type="caution">
    <text evidence="6">The sequence shown here is derived from an EMBL/GenBank/DDBJ whole genome shotgun (WGS) entry which is preliminary data.</text>
</comment>
<dbReference type="InterPro" id="IPR001647">
    <property type="entry name" value="HTH_TetR"/>
</dbReference>
<dbReference type="RefSeq" id="WP_249320176.1">
    <property type="nucleotide sequence ID" value="NZ_JACRSN010000019.1"/>
</dbReference>
<proteinExistence type="predicted"/>
<reference evidence="6" key="1">
    <citation type="submission" date="2020-08" db="EMBL/GenBank/DDBJ databases">
        <title>Genome public.</title>
        <authorList>
            <person name="Liu C."/>
            <person name="Sun Q."/>
        </authorList>
    </citation>
    <scope>NUCLEOTIDE SEQUENCE</scope>
    <source>
        <strain evidence="6">NSJ-40</strain>
    </source>
</reference>
<dbReference type="InterPro" id="IPR009057">
    <property type="entry name" value="Homeodomain-like_sf"/>
</dbReference>
<dbReference type="SUPFAM" id="SSF48498">
    <property type="entry name" value="Tetracyclin repressor-like, C-terminal domain"/>
    <property type="match status" value="1"/>
</dbReference>
<evidence type="ECO:0000259" key="5">
    <source>
        <dbReference type="PROSITE" id="PS50977"/>
    </source>
</evidence>
<keyword evidence="2 4" id="KW-0238">DNA-binding</keyword>
<dbReference type="Pfam" id="PF13305">
    <property type="entry name" value="TetR_C_33"/>
    <property type="match status" value="1"/>
</dbReference>
<evidence type="ECO:0000313" key="6">
    <source>
        <dbReference type="EMBL" id="MBC8534589.1"/>
    </source>
</evidence>
<dbReference type="GO" id="GO:0003677">
    <property type="term" value="F:DNA binding"/>
    <property type="evidence" value="ECO:0007669"/>
    <property type="project" value="UniProtKB-UniRule"/>
</dbReference>
<evidence type="ECO:0000256" key="3">
    <source>
        <dbReference type="ARBA" id="ARBA00023163"/>
    </source>
</evidence>